<evidence type="ECO:0000313" key="2">
    <source>
        <dbReference type="Proteomes" id="UP000656319"/>
    </source>
</evidence>
<comment type="caution">
    <text evidence="1">The sequence shown here is derived from an EMBL/GenBank/DDBJ whole genome shotgun (WGS) entry which is preliminary data.</text>
</comment>
<dbReference type="EMBL" id="CAJHCQ010000016">
    <property type="protein sequence ID" value="CAD6553272.1"/>
    <property type="molecule type" value="Genomic_DNA"/>
</dbReference>
<name>A0ABN7I8Q7_9BURK</name>
<sequence>MGRSELLELIRPGCESDREAGYVVALLNA</sequence>
<proteinExistence type="predicted"/>
<accession>A0ABN7I8Q7</accession>
<keyword evidence="2" id="KW-1185">Reference proteome</keyword>
<protein>
    <submittedName>
        <fullName evidence="1">Uncharacterized protein</fullName>
    </submittedName>
</protein>
<dbReference type="Proteomes" id="UP000656319">
    <property type="component" value="Unassembled WGS sequence"/>
</dbReference>
<gene>
    <name evidence="1" type="ORF">LMG27952_05417</name>
</gene>
<evidence type="ECO:0000313" key="1">
    <source>
        <dbReference type="EMBL" id="CAD6553272.1"/>
    </source>
</evidence>
<organism evidence="1 2">
    <name type="scientific">Paraburkholderia hiiakae</name>
    <dbReference type="NCBI Taxonomy" id="1081782"/>
    <lineage>
        <taxon>Bacteria</taxon>
        <taxon>Pseudomonadati</taxon>
        <taxon>Pseudomonadota</taxon>
        <taxon>Betaproteobacteria</taxon>
        <taxon>Burkholderiales</taxon>
        <taxon>Burkholderiaceae</taxon>
        <taxon>Paraburkholderia</taxon>
    </lineage>
</organism>
<reference evidence="1 2" key="1">
    <citation type="submission" date="2020-10" db="EMBL/GenBank/DDBJ databases">
        <authorList>
            <person name="Peeters C."/>
        </authorList>
    </citation>
    <scope>NUCLEOTIDE SEQUENCE [LARGE SCALE GENOMIC DNA]</scope>
    <source>
        <strain evidence="1 2">LMG 27952</strain>
    </source>
</reference>